<gene>
    <name evidence="1" type="ORF">JOE68_003937</name>
</gene>
<name>A0ABS2S9Z6_9PSEU</name>
<accession>A0ABS2S9Z6</accession>
<comment type="caution">
    <text evidence="1">The sequence shown here is derived from an EMBL/GenBank/DDBJ whole genome shotgun (WGS) entry which is preliminary data.</text>
</comment>
<protein>
    <submittedName>
        <fullName evidence="1">Uncharacterized protein</fullName>
    </submittedName>
</protein>
<dbReference type="RefSeq" id="WP_204843748.1">
    <property type="nucleotide sequence ID" value="NZ_JAFBCL010000001.1"/>
</dbReference>
<keyword evidence="2" id="KW-1185">Reference proteome</keyword>
<reference evidence="1 2" key="1">
    <citation type="submission" date="2021-01" db="EMBL/GenBank/DDBJ databases">
        <title>Sequencing the genomes of 1000 actinobacteria strains.</title>
        <authorList>
            <person name="Klenk H.-P."/>
        </authorList>
    </citation>
    <scope>NUCLEOTIDE SEQUENCE [LARGE SCALE GENOMIC DNA]</scope>
    <source>
        <strain evidence="1 2">DSM 44581</strain>
    </source>
</reference>
<organism evidence="1 2">
    <name type="scientific">Saccharothrix algeriensis</name>
    <dbReference type="NCBI Taxonomy" id="173560"/>
    <lineage>
        <taxon>Bacteria</taxon>
        <taxon>Bacillati</taxon>
        <taxon>Actinomycetota</taxon>
        <taxon>Actinomycetes</taxon>
        <taxon>Pseudonocardiales</taxon>
        <taxon>Pseudonocardiaceae</taxon>
        <taxon>Saccharothrix</taxon>
    </lineage>
</organism>
<dbReference type="EMBL" id="JAFBCL010000001">
    <property type="protein sequence ID" value="MBM7813072.1"/>
    <property type="molecule type" value="Genomic_DNA"/>
</dbReference>
<proteinExistence type="predicted"/>
<evidence type="ECO:0000313" key="1">
    <source>
        <dbReference type="EMBL" id="MBM7813072.1"/>
    </source>
</evidence>
<dbReference type="Proteomes" id="UP001195724">
    <property type="component" value="Unassembled WGS sequence"/>
</dbReference>
<sequence>MATLTATPEGSMPAVTVVGADPTPLIDHSGFGAIRLGMTAEQLTATGLVGGVEGPAGELCALYPLRSGGGSVWVQNDGTGVASIVVEGRARTTEGVRTGATTEQVRATYPALSEGANWNSVDLGGGVRYGFLGDPVTTILVFKSGMGCHN</sequence>
<evidence type="ECO:0000313" key="2">
    <source>
        <dbReference type="Proteomes" id="UP001195724"/>
    </source>
</evidence>